<gene>
    <name evidence="2" type="ORF">ENH69_02555</name>
</gene>
<proteinExistence type="predicted"/>
<protein>
    <recommendedName>
        <fullName evidence="3">MFS transporter</fullName>
    </recommendedName>
</protein>
<dbReference type="InterPro" id="IPR036259">
    <property type="entry name" value="MFS_trans_sf"/>
</dbReference>
<feature type="transmembrane region" description="Helical" evidence="1">
    <location>
        <begin position="60"/>
        <end position="81"/>
    </location>
</feature>
<dbReference type="PANTHER" id="PTHR23526:SF1">
    <property type="entry name" value="MAJOR FACILITATOR SUPERFAMILY MFS_1"/>
    <property type="match status" value="1"/>
</dbReference>
<feature type="transmembrane region" description="Helical" evidence="1">
    <location>
        <begin position="29"/>
        <end position="48"/>
    </location>
</feature>
<evidence type="ECO:0000313" key="2">
    <source>
        <dbReference type="EMBL" id="HDZ50083.1"/>
    </source>
</evidence>
<keyword evidence="1" id="KW-0812">Transmembrane</keyword>
<evidence type="ECO:0000256" key="1">
    <source>
        <dbReference type="SAM" id="Phobius"/>
    </source>
</evidence>
<dbReference type="SUPFAM" id="SSF103473">
    <property type="entry name" value="MFS general substrate transporter"/>
    <property type="match status" value="1"/>
</dbReference>
<evidence type="ECO:0008006" key="3">
    <source>
        <dbReference type="Google" id="ProtNLM"/>
    </source>
</evidence>
<dbReference type="Proteomes" id="UP000885667">
    <property type="component" value="Unassembled WGS sequence"/>
</dbReference>
<dbReference type="EMBL" id="DRFT01000180">
    <property type="protein sequence ID" value="HDZ50083.1"/>
    <property type="molecule type" value="Genomic_DNA"/>
</dbReference>
<reference evidence="2" key="1">
    <citation type="journal article" date="2020" name="mSystems">
        <title>Genome- and Community-Level Interaction Insights into Carbon Utilization and Element Cycling Functions of Hydrothermarchaeota in Hydrothermal Sediment.</title>
        <authorList>
            <person name="Zhou Z."/>
            <person name="Liu Y."/>
            <person name="Xu W."/>
            <person name="Pan J."/>
            <person name="Luo Z.H."/>
            <person name="Li M."/>
        </authorList>
    </citation>
    <scope>NUCLEOTIDE SEQUENCE [LARGE SCALE GENOMIC DNA]</scope>
    <source>
        <strain evidence="2">HyVt-329</strain>
    </source>
</reference>
<keyword evidence="1" id="KW-0472">Membrane</keyword>
<sequence length="123" mass="14133">MPKQSEQTLLLRFNDEVKRDYRRNFTVNLLDWVFFSTGMSFASLNTVLPAFARHLTSSNFLIGLIPSLSTLGWLLPQILIANFTQKLERKKDLIIFTALGEKIPWFFLFLAVMFLSSSSPSLL</sequence>
<dbReference type="Gene3D" id="1.20.1250.20">
    <property type="entry name" value="MFS general substrate transporter like domains"/>
    <property type="match status" value="1"/>
</dbReference>
<organism evidence="2">
    <name type="scientific">Aerophobetes bacterium</name>
    <dbReference type="NCBI Taxonomy" id="2030807"/>
    <lineage>
        <taxon>Bacteria</taxon>
        <taxon>Candidatus Aerophobota</taxon>
    </lineage>
</organism>
<dbReference type="InterPro" id="IPR052528">
    <property type="entry name" value="Sugar_transport-like"/>
</dbReference>
<feature type="transmembrane region" description="Helical" evidence="1">
    <location>
        <begin position="93"/>
        <end position="115"/>
    </location>
</feature>
<keyword evidence="1" id="KW-1133">Transmembrane helix</keyword>
<name>A0A7C1RE80_UNCAE</name>
<feature type="non-terminal residue" evidence="2">
    <location>
        <position position="123"/>
    </location>
</feature>
<comment type="caution">
    <text evidence="2">The sequence shown here is derived from an EMBL/GenBank/DDBJ whole genome shotgun (WGS) entry which is preliminary data.</text>
</comment>
<dbReference type="AlphaFoldDB" id="A0A7C1RE80"/>
<accession>A0A7C1RE80</accession>
<dbReference type="PANTHER" id="PTHR23526">
    <property type="entry name" value="INTEGRAL MEMBRANE TRANSPORT PROTEIN-RELATED"/>
    <property type="match status" value="1"/>
</dbReference>